<sequence length="536" mass="58917">MSSLFILQNFAFIIIIIIIIIIIFLHLFFIPFLFLPVFLSLWGGVRSAMRQFVGPLLQLHAQSVPRRHFNVIQRGNDRETEALFALLGFGTESEAHRVRRTRDELRQGYVREAMKLKDPQHDKGEAATLSKLRRAYTLLSDDLFRARYAAHHCASPDAMLHVHVDGGQTAANFNPEHQHFDFVDHALSSPASSLSSSSVQRSFGDFTGSFQAATGVSSASTDAKACNPCDSRTARNGQCINFVLRISFDESILGCTKTIVYEKHVTCTLCGGDGRQTLKKQRKCPQCRGRGSAHLPSATYHIERSCGYCGGAGVAPQPKCGACGGAGVLMGHTVRVPIDVRPGTTTMTVRRFRGKGHDGVRGGSAGDLIVTVLVQDHRLFYRDGLDLHMVLPIPLSIALLGGMVSVPTLRGAHPLRIPPCARNGERLILEGHGACLDGVRDAVNGVEVEVEDVSGTPHEKNRHQQQQQRPRGHLYVHLLVVIPKRDELTGAQRCALQKFTAEAQKEGNVENIDGDDGETPASLKQRFRHWLVKPSL</sequence>
<feature type="domain" description="CR-type" evidence="3">
    <location>
        <begin position="254"/>
        <end position="332"/>
    </location>
</feature>
<keyword evidence="2" id="KW-1133">Transmembrane helix</keyword>
<keyword evidence="1" id="KW-0479">Metal-binding</keyword>
<dbReference type="GO" id="GO:0008270">
    <property type="term" value="F:zinc ion binding"/>
    <property type="evidence" value="ECO:0007669"/>
    <property type="project" value="UniProtKB-KW"/>
</dbReference>
<keyword evidence="5" id="KW-1185">Reference proteome</keyword>
<name>A0A061J8B6_TRYRA</name>
<dbReference type="PANTHER" id="PTHR43096">
    <property type="entry name" value="DNAJ HOMOLOG 1, MITOCHONDRIAL-RELATED"/>
    <property type="match status" value="1"/>
</dbReference>
<dbReference type="InterPro" id="IPR008971">
    <property type="entry name" value="HSP40/DnaJ_pept-bd"/>
</dbReference>
<proteinExistence type="predicted"/>
<reference evidence="4 5" key="1">
    <citation type="submission" date="2013-07" db="EMBL/GenBank/DDBJ databases">
        <authorList>
            <person name="Stoco P.H."/>
            <person name="Wagner G."/>
            <person name="Gerber A."/>
            <person name="Zaha A."/>
            <person name="Thompson C."/>
            <person name="Bartholomeu D.C."/>
            <person name="Luckemeyer D.D."/>
            <person name="Bahia D."/>
            <person name="Loreto E."/>
            <person name="Prestes E.B."/>
            <person name="Lima F.M."/>
            <person name="Rodrigues-Luiz G."/>
            <person name="Vallejo G.A."/>
            <person name="Filho J.F."/>
            <person name="Monteiro K.M."/>
            <person name="Tyler K.M."/>
            <person name="de Almeida L.G."/>
            <person name="Ortiz M.F."/>
            <person name="Siervo M.A."/>
            <person name="de Moraes M.H."/>
            <person name="Cunha O.L."/>
            <person name="Mendonca-Neto R."/>
            <person name="Silva R."/>
            <person name="Teixeira S.M."/>
            <person name="Murta S.M."/>
            <person name="Sincero T.C."/>
            <person name="Mendes T.A."/>
            <person name="Urmenyi T.P."/>
            <person name="Silva V.G."/>
            <person name="da Rocha W.D."/>
            <person name="Andersson B."/>
            <person name="Romanha A.J."/>
            <person name="Steindel M."/>
            <person name="de Vasconcelos A.T."/>
            <person name="Grisard E.C."/>
        </authorList>
    </citation>
    <scope>NUCLEOTIDE SEQUENCE [LARGE SCALE GENOMIC DNA]</scope>
    <source>
        <strain evidence="4 5">SC58</strain>
    </source>
</reference>
<dbReference type="SUPFAM" id="SSF49493">
    <property type="entry name" value="HSP40/DnaJ peptide-binding domain"/>
    <property type="match status" value="2"/>
</dbReference>
<evidence type="ECO:0000313" key="5">
    <source>
        <dbReference type="Proteomes" id="UP000031737"/>
    </source>
</evidence>
<dbReference type="EMBL" id="AUPL01002745">
    <property type="protein sequence ID" value="ESL09532.1"/>
    <property type="molecule type" value="Genomic_DNA"/>
</dbReference>
<keyword evidence="2" id="KW-0812">Transmembrane</keyword>
<dbReference type="VEuPathDB" id="TriTrypDB:TRSC58_02745"/>
<dbReference type="GO" id="GO:0005737">
    <property type="term" value="C:cytoplasm"/>
    <property type="evidence" value="ECO:0007669"/>
    <property type="project" value="TreeGrafter"/>
</dbReference>
<dbReference type="AlphaFoldDB" id="A0A061J8B6"/>
<evidence type="ECO:0000256" key="2">
    <source>
        <dbReference type="SAM" id="Phobius"/>
    </source>
</evidence>
<protein>
    <submittedName>
        <fullName evidence="4">Chaperone DnaJ protein</fullName>
    </submittedName>
</protein>
<dbReference type="InterPro" id="IPR036410">
    <property type="entry name" value="HSP_DnaJ_Cys-rich_dom_sf"/>
</dbReference>
<dbReference type="Gene3D" id="2.60.260.20">
    <property type="entry name" value="Urease metallochaperone UreE, N-terminal domain"/>
    <property type="match status" value="2"/>
</dbReference>
<dbReference type="Pfam" id="PF01556">
    <property type="entry name" value="DnaJ_C"/>
    <property type="match status" value="1"/>
</dbReference>
<accession>A0A061J8B6</accession>
<dbReference type="Proteomes" id="UP000031737">
    <property type="component" value="Unassembled WGS sequence"/>
</dbReference>
<feature type="transmembrane region" description="Helical" evidence="2">
    <location>
        <begin position="12"/>
        <end position="42"/>
    </location>
</feature>
<gene>
    <name evidence="4" type="ORF">TRSC58_02745</name>
</gene>
<dbReference type="PROSITE" id="PS51188">
    <property type="entry name" value="ZF_CR"/>
    <property type="match status" value="1"/>
</dbReference>
<dbReference type="GO" id="GO:0031072">
    <property type="term" value="F:heat shock protein binding"/>
    <property type="evidence" value="ECO:0007669"/>
    <property type="project" value="InterPro"/>
</dbReference>
<dbReference type="CDD" id="cd10747">
    <property type="entry name" value="DnaJ_C"/>
    <property type="match status" value="1"/>
</dbReference>
<evidence type="ECO:0000256" key="1">
    <source>
        <dbReference type="PROSITE-ProRule" id="PRU00546"/>
    </source>
</evidence>
<comment type="caution">
    <text evidence="4">The sequence shown here is derived from an EMBL/GenBank/DDBJ whole genome shotgun (WGS) entry which is preliminary data.</text>
</comment>
<dbReference type="GO" id="GO:0051082">
    <property type="term" value="F:unfolded protein binding"/>
    <property type="evidence" value="ECO:0007669"/>
    <property type="project" value="InterPro"/>
</dbReference>
<evidence type="ECO:0000313" key="4">
    <source>
        <dbReference type="EMBL" id="ESL09532.1"/>
    </source>
</evidence>
<dbReference type="Gene3D" id="2.10.230.10">
    <property type="entry name" value="Heat shock protein DnaJ, cysteine-rich domain"/>
    <property type="match status" value="1"/>
</dbReference>
<dbReference type="PANTHER" id="PTHR43096:SF71">
    <property type="entry name" value="PROTEIN DNAJ, PUTATIVE-RELATED"/>
    <property type="match status" value="1"/>
</dbReference>
<organism evidence="4 5">
    <name type="scientific">Trypanosoma rangeli SC58</name>
    <dbReference type="NCBI Taxonomy" id="429131"/>
    <lineage>
        <taxon>Eukaryota</taxon>
        <taxon>Discoba</taxon>
        <taxon>Euglenozoa</taxon>
        <taxon>Kinetoplastea</taxon>
        <taxon>Metakinetoplastina</taxon>
        <taxon>Trypanosomatida</taxon>
        <taxon>Trypanosomatidae</taxon>
        <taxon>Trypanosoma</taxon>
        <taxon>Herpetosoma</taxon>
    </lineage>
</organism>
<keyword evidence="2" id="KW-0472">Membrane</keyword>
<keyword evidence="1" id="KW-0863">Zinc-finger</keyword>
<dbReference type="InterPro" id="IPR001305">
    <property type="entry name" value="HSP_DnaJ_Cys-rich_dom"/>
</dbReference>
<dbReference type="GO" id="GO:0042026">
    <property type="term" value="P:protein refolding"/>
    <property type="evidence" value="ECO:0007669"/>
    <property type="project" value="TreeGrafter"/>
</dbReference>
<keyword evidence="1" id="KW-0862">Zinc</keyword>
<dbReference type="OrthoDB" id="10256793at2759"/>
<feature type="zinc finger region" description="CR-type" evidence="1">
    <location>
        <begin position="254"/>
        <end position="332"/>
    </location>
</feature>
<evidence type="ECO:0000259" key="3">
    <source>
        <dbReference type="PROSITE" id="PS51188"/>
    </source>
</evidence>
<dbReference type="SUPFAM" id="SSF57938">
    <property type="entry name" value="DnaJ/Hsp40 cysteine-rich domain"/>
    <property type="match status" value="1"/>
</dbReference>
<dbReference type="InterPro" id="IPR002939">
    <property type="entry name" value="DnaJ_C"/>
</dbReference>
<dbReference type="CDD" id="cd10719">
    <property type="entry name" value="DnaJ_zf"/>
    <property type="match status" value="1"/>
</dbReference>